<gene>
    <name evidence="6" type="ORF">Cpap_2136</name>
</gene>
<dbReference type="STRING" id="588581.Cpap_2136"/>
<dbReference type="InterPro" id="IPR027417">
    <property type="entry name" value="P-loop_NTPase"/>
</dbReference>
<comment type="caution">
    <text evidence="6">The sequence shown here is derived from an EMBL/GenBank/DDBJ whole genome shotgun (WGS) entry which is preliminary data.</text>
</comment>
<evidence type="ECO:0000256" key="2">
    <source>
        <dbReference type="ARBA" id="ARBA00011322"/>
    </source>
</evidence>
<proteinExistence type="inferred from homology"/>
<evidence type="ECO:0000313" key="6">
    <source>
        <dbReference type="EMBL" id="EGD47733.1"/>
    </source>
</evidence>
<keyword evidence="7" id="KW-1185">Reference proteome</keyword>
<feature type="coiled-coil region" evidence="4">
    <location>
        <begin position="632"/>
        <end position="736"/>
    </location>
</feature>
<feature type="domain" description="Rad50/SbcC-type AAA" evidence="5">
    <location>
        <begin position="5"/>
        <end position="288"/>
    </location>
</feature>
<comment type="similarity">
    <text evidence="1">Belongs to the SMC family. SbcC subfamily.</text>
</comment>
<dbReference type="Pfam" id="PF13476">
    <property type="entry name" value="AAA_23"/>
    <property type="match status" value="1"/>
</dbReference>
<dbReference type="EMBL" id="ACXX02000006">
    <property type="protein sequence ID" value="EGD47733.1"/>
    <property type="molecule type" value="Genomic_DNA"/>
</dbReference>
<accession>F1TCL6</accession>
<dbReference type="GO" id="GO:0016887">
    <property type="term" value="F:ATP hydrolysis activity"/>
    <property type="evidence" value="ECO:0007669"/>
    <property type="project" value="InterPro"/>
</dbReference>
<dbReference type="PANTHER" id="PTHR32114:SF2">
    <property type="entry name" value="ABC TRANSPORTER ABCH.3"/>
    <property type="match status" value="1"/>
</dbReference>
<evidence type="ECO:0000256" key="1">
    <source>
        <dbReference type="ARBA" id="ARBA00006930"/>
    </source>
</evidence>
<dbReference type="SUPFAM" id="SSF52540">
    <property type="entry name" value="P-loop containing nucleoside triphosphate hydrolases"/>
    <property type="match status" value="2"/>
</dbReference>
<dbReference type="AlphaFoldDB" id="F1TCL6"/>
<reference evidence="6" key="2">
    <citation type="submission" date="2011-01" db="EMBL/GenBank/DDBJ databases">
        <title>The Non-contiguous Finished genome of Clostridium papyrosolvens.</title>
        <authorList>
            <person name="Lucas S."/>
            <person name="Copeland A."/>
            <person name="Lapidus A."/>
            <person name="Cheng J.-F."/>
            <person name="Goodwin L."/>
            <person name="Pitluck S."/>
            <person name="Misra M."/>
            <person name="Chertkov O."/>
            <person name="Detter J.C."/>
            <person name="Han C."/>
            <person name="Tapia R."/>
            <person name="Land M."/>
            <person name="Hauser L."/>
            <person name="Kyrpides N."/>
            <person name="Ivanova N."/>
            <person name="Pagani I."/>
            <person name="Mouttaki H."/>
            <person name="He Z."/>
            <person name="Zhou J."/>
            <person name="Hemme C.L."/>
            <person name="Woyke T."/>
        </authorList>
    </citation>
    <scope>NUCLEOTIDE SEQUENCE [LARGE SCALE GENOMIC DNA]</scope>
    <source>
        <strain evidence="6">DSM 2782</strain>
    </source>
</reference>
<keyword evidence="4" id="KW-0175">Coiled coil</keyword>
<dbReference type="Proteomes" id="UP000003860">
    <property type="component" value="Unassembled WGS sequence"/>
</dbReference>
<feature type="coiled-coil region" evidence="4">
    <location>
        <begin position="327"/>
        <end position="361"/>
    </location>
</feature>
<organism evidence="6 7">
    <name type="scientific">Ruminiclostridium papyrosolvens DSM 2782</name>
    <dbReference type="NCBI Taxonomy" id="588581"/>
    <lineage>
        <taxon>Bacteria</taxon>
        <taxon>Bacillati</taxon>
        <taxon>Bacillota</taxon>
        <taxon>Clostridia</taxon>
        <taxon>Eubacteriales</taxon>
        <taxon>Oscillospiraceae</taxon>
        <taxon>Ruminiclostridium</taxon>
    </lineage>
</organism>
<dbReference type="InterPro" id="IPR038729">
    <property type="entry name" value="Rad50/SbcC_AAA"/>
</dbReference>
<evidence type="ECO:0000259" key="5">
    <source>
        <dbReference type="Pfam" id="PF13476"/>
    </source>
</evidence>
<sequence length="1049" mass="120306">MKPLKLKISAFGPYAKEQFIDFTTLNEQIFVISGPTGAGKTTVFDAISFALFGEASGSSRDRDSLRSDFAEAGTETFVELEFELRGKVYKIRRAPQQEQKKLRGEGYTLRNADAELLMPDGTLITKIINVDESINQLLGINKSQFKQIVMLPQGEFRKLLESDSSDREVIFRKIFGTEDFAEIQKRLDEDRAGLEKSGHDLKTQIATHINHLDVGEDKTLSEFRNNQNVNIAQFITCTEQLMQKDRSIIEKIKAELHEMTKEQGLLQKEITRCTEVNKKLSDKEKTKQQCEALKSREDEFLEKEKILEYARKTLPISEVDEQCRKVEKALKIKAGELELAKQELEKRKSEFKNTQESLNTHISFEPEIKKHETELALLEKMLPKVIQYDKGLKQLEAVREQYNKLSGEQEKALKELETNKALEVMHTEKLKLIYSTETECISLERQISENTKLLKELDGIRKLIGVCQEEISSLENEKARFTSFEKDFCEIRNRLELMEDNYIRGQAGILAKTLIEKSPCPVCGALDHPKPAEMPSYIPTEEQIRDKKSEFSKLAELRTEKSKSISQLNGSTESKRQEILSRLNALDDSAINYDNIEIVEKGRFETVLVHINTTGSKLKEKTVELKAQYKSKKEFTDKKSTLEKEHTEIKDRLKILEESVQRLTEQKSGLVEEITRLQTEAQAIENELSEDIRSASKLKARIEEQRAKTNKYREQYEQFKKLHEASREAVSNAEKEVAVKVSSIEDGRKEYVTLEKLLKEKLEYSNFLDYEQFLSMKKTQEEIDILQQDINTYYQNLKSINDLYRRIDEETKGLEAQDIVMLNAHYAELEKKQQVLQEQHNIVFSRFDNNTKTIKQLTATIEKLKQLEEKYAIIGKLAKVAKGDNPQRITFERYVLAAYFDEIIIAANHRLTRMTGSRYYLKRKEEKGKGRAQQGLELEVFDNYTGKARHVKTLSGGEGFKASLALALGLADVVQSYSGGISLDTLFVDEGFGSLDPESLDGAIECLTEIQKTGRLVGVISHVPEIKERIQSVLEVIPNKEGSYVSFNI</sequence>
<dbReference type="eggNOG" id="COG0419">
    <property type="taxonomic scope" value="Bacteria"/>
</dbReference>
<dbReference type="OrthoDB" id="9795626at2"/>
<dbReference type="Pfam" id="PF13558">
    <property type="entry name" value="SbcC_Walker_B"/>
    <property type="match status" value="1"/>
</dbReference>
<dbReference type="GO" id="GO:0006302">
    <property type="term" value="P:double-strand break repair"/>
    <property type="evidence" value="ECO:0007669"/>
    <property type="project" value="InterPro"/>
</dbReference>
<dbReference type="RefSeq" id="WP_004619069.1">
    <property type="nucleotide sequence ID" value="NZ_ACXX02000006.1"/>
</dbReference>
<reference evidence="6" key="1">
    <citation type="submission" date="2009-07" db="EMBL/GenBank/DDBJ databases">
        <authorList>
            <consortium name="US DOE Joint Genome Institute (JGI-PGF)"/>
            <person name="Lucas S."/>
            <person name="Copeland A."/>
            <person name="Lapidus A."/>
            <person name="Glavina del Rio T."/>
            <person name="Tice H."/>
            <person name="Bruce D."/>
            <person name="Goodwin L."/>
            <person name="Pitluck S."/>
            <person name="Larimer F."/>
            <person name="Land M.L."/>
            <person name="Mouttaki H."/>
            <person name="He Z."/>
            <person name="Zhou J."/>
            <person name="Hemme C.L."/>
        </authorList>
    </citation>
    <scope>NUCLEOTIDE SEQUENCE</scope>
    <source>
        <strain evidence="6">DSM 2782</strain>
    </source>
</reference>
<protein>
    <recommendedName>
        <fullName evidence="3">Nuclease SbcCD subunit C</fullName>
    </recommendedName>
</protein>
<feature type="coiled-coil region" evidence="4">
    <location>
        <begin position="776"/>
        <end position="870"/>
    </location>
</feature>
<name>F1TCL6_9FIRM</name>
<evidence type="ECO:0000256" key="4">
    <source>
        <dbReference type="SAM" id="Coils"/>
    </source>
</evidence>
<evidence type="ECO:0000256" key="3">
    <source>
        <dbReference type="ARBA" id="ARBA00013368"/>
    </source>
</evidence>
<comment type="subunit">
    <text evidence="2">Heterodimer of SbcC and SbcD.</text>
</comment>
<evidence type="ECO:0000313" key="7">
    <source>
        <dbReference type="Proteomes" id="UP000003860"/>
    </source>
</evidence>
<feature type="coiled-coil region" evidence="4">
    <location>
        <begin position="242"/>
        <end position="303"/>
    </location>
</feature>
<dbReference type="PANTHER" id="PTHR32114">
    <property type="entry name" value="ABC TRANSPORTER ABCH.3"/>
    <property type="match status" value="1"/>
</dbReference>
<dbReference type="Gene3D" id="3.40.50.300">
    <property type="entry name" value="P-loop containing nucleotide triphosphate hydrolases"/>
    <property type="match status" value="2"/>
</dbReference>
<feature type="coiled-coil region" evidence="4">
    <location>
        <begin position="392"/>
        <end position="419"/>
    </location>
</feature>